<keyword evidence="2 3" id="KW-0833">Ubl conjugation pathway</keyword>
<sequence>MNSWYSQCVPKWPIPEKPEPVDMASADDECYHMFSELSFNTLVQSFPSNPDSEATAYVDCKLCSRSGMQCTANVLGGRTQLVASHIHLASDGDGGNGAGPPVINFCGDNGPGMIADGRSYKSPCAHYHNRAALMSMTGNFVDGVQNAGFMLGSRLTDIAANPSKYYFNFLSTASWTHWQIEGKGPVGMCRGVTQMRSQTCDPYALQKERKKERKKERREDQAAITPPYLDDEDGHAGEWQDLQSPEGNKQPVTPELLIDYEDSGEQCTSTDAVVQDVCYTWPSAATFAVIFHNMTMADLKKEWGLPESPSEPSIHGQGEPTTTESTSAVCRGTELSLDQDDLVRQVMNELRQPSGGDQIQEGEDLVDIEIESGATTRPAIPSVQSAGEKFGQKLKKKIDEVVVQRALLFEVVLDDPRFFLNFSRATSVKLELYTDLPRDGPPRRAPHWVRGYVYVQGVTWQGPAGFERPKKVKKGANDVQKTETGTEEVVTTLWASSEQGKHKILVALRDAVNVMQTQTTGRGAETDDDYHLAGHSGVASHLAAAGLGSMMDERAQAGDATTRGELLLRVCFQDEEAGGPGVTKEFFQVALRSFLDVWHNNERLFVYDEQSRTYWLNERAVGSEDFFRSYGILLGQAVLNHIHVPNIFPRVLYDRLLEELESPCAKKLRLEDIGAVCPNTAKSLRQILEYPGQDIAEVFGDLAWPRGALLAEDLRISQANKADFVQAYVDWFFHGKIQAQTALWDSWLFPAFPLGGRGVSPFLCANAVPDLPDRWEGEYHASESVRDKNLHHRDAKNTRPPRPGMQVARGDFKSYNFSKRPRQNSSNGRGAETGTTSTKLDKTGEYLHFDIRDNPREYLTRPLAELTGFKTRKGVVLLYEPDPLDMWIGKKTQKEAGGTLTDTETGATLTKQ</sequence>
<keyword evidence="1" id="KW-0677">Repeat</keyword>
<evidence type="ECO:0000256" key="4">
    <source>
        <dbReference type="SAM" id="MobiDB-lite"/>
    </source>
</evidence>
<organism evidence="6 7">
    <name type="scientific">Symbiodinium microadriaticum</name>
    <name type="common">Dinoflagellate</name>
    <name type="synonym">Zooxanthella microadriatica</name>
    <dbReference type="NCBI Taxonomy" id="2951"/>
    <lineage>
        <taxon>Eukaryota</taxon>
        <taxon>Sar</taxon>
        <taxon>Alveolata</taxon>
        <taxon>Dinophyceae</taxon>
        <taxon>Suessiales</taxon>
        <taxon>Symbiodiniaceae</taxon>
        <taxon>Symbiodinium</taxon>
    </lineage>
</organism>
<protein>
    <submittedName>
        <fullName evidence="6">Putative E3 ubiquitin-protein ligase HERC4</fullName>
    </submittedName>
</protein>
<dbReference type="AlphaFoldDB" id="A0A1Q9ESX5"/>
<dbReference type="Proteomes" id="UP000186817">
    <property type="component" value="Unassembled WGS sequence"/>
</dbReference>
<dbReference type="SUPFAM" id="SSF56204">
    <property type="entry name" value="Hect, E3 ligase catalytic domain"/>
    <property type="match status" value="1"/>
</dbReference>
<dbReference type="PANTHER" id="PTHR45622:SF58">
    <property type="entry name" value="REGULATOR OF CHROMOSOME CONDENSATION DOMAIN-CONTAINING PROTEIN"/>
    <property type="match status" value="1"/>
</dbReference>
<gene>
    <name evidence="6" type="primary">Herc4</name>
    <name evidence="6" type="ORF">AK812_SmicGene5728</name>
</gene>
<dbReference type="InterPro" id="IPR000569">
    <property type="entry name" value="HECT_dom"/>
</dbReference>
<dbReference type="InterPro" id="IPR051709">
    <property type="entry name" value="Ub-ligase/GTPase-reg"/>
</dbReference>
<evidence type="ECO:0000313" key="6">
    <source>
        <dbReference type="EMBL" id="OLQ10526.1"/>
    </source>
</evidence>
<dbReference type="Gene3D" id="3.90.1750.10">
    <property type="entry name" value="Hect, E3 ligase catalytic domains"/>
    <property type="match status" value="1"/>
</dbReference>
<evidence type="ECO:0000259" key="5">
    <source>
        <dbReference type="PROSITE" id="PS50237"/>
    </source>
</evidence>
<comment type="caution">
    <text evidence="6">The sequence shown here is derived from an EMBL/GenBank/DDBJ whole genome shotgun (WGS) entry which is preliminary data.</text>
</comment>
<feature type="region of interest" description="Disordered" evidence="4">
    <location>
        <begin position="893"/>
        <end position="912"/>
    </location>
</feature>
<dbReference type="EMBL" id="LSRX01000076">
    <property type="protein sequence ID" value="OLQ10526.1"/>
    <property type="molecule type" value="Genomic_DNA"/>
</dbReference>
<keyword evidence="7" id="KW-1185">Reference proteome</keyword>
<proteinExistence type="predicted"/>
<feature type="region of interest" description="Disordered" evidence="4">
    <location>
        <begin position="782"/>
        <end position="839"/>
    </location>
</feature>
<evidence type="ECO:0000313" key="7">
    <source>
        <dbReference type="Proteomes" id="UP000186817"/>
    </source>
</evidence>
<dbReference type="Pfam" id="PF00632">
    <property type="entry name" value="HECT"/>
    <property type="match status" value="1"/>
</dbReference>
<evidence type="ECO:0000256" key="2">
    <source>
        <dbReference type="ARBA" id="ARBA00022786"/>
    </source>
</evidence>
<feature type="compositionally biased region" description="Polar residues" evidence="4">
    <location>
        <begin position="319"/>
        <end position="328"/>
    </location>
</feature>
<dbReference type="Gene3D" id="3.30.2160.10">
    <property type="entry name" value="Hect, E3 ligase catalytic domain"/>
    <property type="match status" value="1"/>
</dbReference>
<feature type="compositionally biased region" description="Low complexity" evidence="4">
    <location>
        <begin position="895"/>
        <end position="912"/>
    </location>
</feature>
<dbReference type="GO" id="GO:0004842">
    <property type="term" value="F:ubiquitin-protein transferase activity"/>
    <property type="evidence" value="ECO:0007669"/>
    <property type="project" value="InterPro"/>
</dbReference>
<dbReference type="InterPro" id="IPR035983">
    <property type="entry name" value="Hect_E3_ubiquitin_ligase"/>
</dbReference>
<dbReference type="OrthoDB" id="409931at2759"/>
<feature type="region of interest" description="Disordered" evidence="4">
    <location>
        <begin position="200"/>
        <end position="252"/>
    </location>
</feature>
<reference evidence="6 7" key="1">
    <citation type="submission" date="2016-02" db="EMBL/GenBank/DDBJ databases">
        <title>Genome analysis of coral dinoflagellate symbionts highlights evolutionary adaptations to a symbiotic lifestyle.</title>
        <authorList>
            <person name="Aranda M."/>
            <person name="Li Y."/>
            <person name="Liew Y.J."/>
            <person name="Baumgarten S."/>
            <person name="Simakov O."/>
            <person name="Wilson M."/>
            <person name="Piel J."/>
            <person name="Ashoor H."/>
            <person name="Bougouffa S."/>
            <person name="Bajic V.B."/>
            <person name="Ryu T."/>
            <person name="Ravasi T."/>
            <person name="Bayer T."/>
            <person name="Micklem G."/>
            <person name="Kim H."/>
            <person name="Bhak J."/>
            <person name="Lajeunesse T.C."/>
            <person name="Voolstra C.R."/>
        </authorList>
    </citation>
    <scope>NUCLEOTIDE SEQUENCE [LARGE SCALE GENOMIC DNA]</scope>
    <source>
        <strain evidence="6 7">CCMP2467</strain>
    </source>
</reference>
<dbReference type="PANTHER" id="PTHR45622">
    <property type="entry name" value="UBIQUITIN-PROTEIN LIGASE E3A-RELATED"/>
    <property type="match status" value="1"/>
</dbReference>
<feature type="region of interest" description="Disordered" evidence="4">
    <location>
        <begin position="305"/>
        <end position="328"/>
    </location>
</feature>
<evidence type="ECO:0000256" key="3">
    <source>
        <dbReference type="PROSITE-ProRule" id="PRU00104"/>
    </source>
</evidence>
<feature type="compositionally biased region" description="Polar residues" evidence="4">
    <location>
        <begin position="241"/>
        <end position="251"/>
    </location>
</feature>
<evidence type="ECO:0000256" key="1">
    <source>
        <dbReference type="ARBA" id="ARBA00022737"/>
    </source>
</evidence>
<comment type="caution">
    <text evidence="3">Lacks conserved residue(s) required for the propagation of feature annotation.</text>
</comment>
<feature type="domain" description="HECT" evidence="5">
    <location>
        <begin position="558"/>
        <end position="762"/>
    </location>
</feature>
<dbReference type="SMART" id="SM00119">
    <property type="entry name" value="HECTc"/>
    <property type="match status" value="1"/>
</dbReference>
<accession>A0A1Q9ESX5</accession>
<dbReference type="PROSITE" id="PS50237">
    <property type="entry name" value="HECT"/>
    <property type="match status" value="1"/>
</dbReference>
<name>A0A1Q9ESX5_SYMMI</name>
<feature type="compositionally biased region" description="Polar residues" evidence="4">
    <location>
        <begin position="823"/>
        <end position="838"/>
    </location>
</feature>